<organism evidence="3 4">
    <name type="scientific">Lasiosphaeria hispida</name>
    <dbReference type="NCBI Taxonomy" id="260671"/>
    <lineage>
        <taxon>Eukaryota</taxon>
        <taxon>Fungi</taxon>
        <taxon>Dikarya</taxon>
        <taxon>Ascomycota</taxon>
        <taxon>Pezizomycotina</taxon>
        <taxon>Sordariomycetes</taxon>
        <taxon>Sordariomycetidae</taxon>
        <taxon>Sordariales</taxon>
        <taxon>Lasiosphaeriaceae</taxon>
        <taxon>Lasiosphaeria</taxon>
    </lineage>
</organism>
<keyword evidence="4" id="KW-1185">Reference proteome</keyword>
<accession>A0AAJ0H5W3</accession>
<feature type="signal peptide" evidence="2">
    <location>
        <begin position="1"/>
        <end position="31"/>
    </location>
</feature>
<protein>
    <recommendedName>
        <fullName evidence="5">Secreted protein</fullName>
    </recommendedName>
</protein>
<feature type="compositionally biased region" description="Polar residues" evidence="1">
    <location>
        <begin position="66"/>
        <end position="76"/>
    </location>
</feature>
<dbReference type="EMBL" id="JAUIQD010000009">
    <property type="protein sequence ID" value="KAK3339927.1"/>
    <property type="molecule type" value="Genomic_DNA"/>
</dbReference>
<comment type="caution">
    <text evidence="3">The sequence shown here is derived from an EMBL/GenBank/DDBJ whole genome shotgun (WGS) entry which is preliminary data.</text>
</comment>
<evidence type="ECO:0000256" key="1">
    <source>
        <dbReference type="SAM" id="MobiDB-lite"/>
    </source>
</evidence>
<evidence type="ECO:0000313" key="3">
    <source>
        <dbReference type="EMBL" id="KAK3339927.1"/>
    </source>
</evidence>
<feature type="region of interest" description="Disordered" evidence="1">
    <location>
        <begin position="60"/>
        <end position="82"/>
    </location>
</feature>
<evidence type="ECO:0008006" key="5">
    <source>
        <dbReference type="Google" id="ProtNLM"/>
    </source>
</evidence>
<keyword evidence="2" id="KW-0732">Signal</keyword>
<dbReference type="AlphaFoldDB" id="A0AAJ0H5W3"/>
<dbReference type="Proteomes" id="UP001275084">
    <property type="component" value="Unassembled WGS sequence"/>
</dbReference>
<proteinExistence type="predicted"/>
<gene>
    <name evidence="3" type="ORF">B0T25DRAFT_560908</name>
</gene>
<evidence type="ECO:0000256" key="2">
    <source>
        <dbReference type="SAM" id="SignalP"/>
    </source>
</evidence>
<reference evidence="3" key="2">
    <citation type="submission" date="2023-06" db="EMBL/GenBank/DDBJ databases">
        <authorList>
            <consortium name="Lawrence Berkeley National Laboratory"/>
            <person name="Haridas S."/>
            <person name="Hensen N."/>
            <person name="Bonometti L."/>
            <person name="Westerberg I."/>
            <person name="Brannstrom I.O."/>
            <person name="Guillou S."/>
            <person name="Cros-Aarteil S."/>
            <person name="Calhoun S."/>
            <person name="Kuo A."/>
            <person name="Mondo S."/>
            <person name="Pangilinan J."/>
            <person name="Riley R."/>
            <person name="Labutti K."/>
            <person name="Andreopoulos B."/>
            <person name="Lipzen A."/>
            <person name="Chen C."/>
            <person name="Yanf M."/>
            <person name="Daum C."/>
            <person name="Ng V."/>
            <person name="Clum A."/>
            <person name="Steindorff A."/>
            <person name="Ohm R."/>
            <person name="Martin F."/>
            <person name="Silar P."/>
            <person name="Natvig D."/>
            <person name="Lalanne C."/>
            <person name="Gautier V."/>
            <person name="Ament-Velasquez S.L."/>
            <person name="Kruys A."/>
            <person name="Hutchinson M.I."/>
            <person name="Powell A.J."/>
            <person name="Barry K."/>
            <person name="Miller A.N."/>
            <person name="Grigoriev I.V."/>
            <person name="Debuchy R."/>
            <person name="Gladieux P."/>
            <person name="Thoren M.H."/>
            <person name="Johannesson H."/>
        </authorList>
    </citation>
    <scope>NUCLEOTIDE SEQUENCE</scope>
    <source>
        <strain evidence="3">CBS 955.72</strain>
    </source>
</reference>
<feature type="chain" id="PRO_5042508984" description="Secreted protein" evidence="2">
    <location>
        <begin position="32"/>
        <end position="82"/>
    </location>
</feature>
<reference evidence="3" key="1">
    <citation type="journal article" date="2023" name="Mol. Phylogenet. Evol.">
        <title>Genome-scale phylogeny and comparative genomics of the fungal order Sordariales.</title>
        <authorList>
            <person name="Hensen N."/>
            <person name="Bonometti L."/>
            <person name="Westerberg I."/>
            <person name="Brannstrom I.O."/>
            <person name="Guillou S."/>
            <person name="Cros-Aarteil S."/>
            <person name="Calhoun S."/>
            <person name="Haridas S."/>
            <person name="Kuo A."/>
            <person name="Mondo S."/>
            <person name="Pangilinan J."/>
            <person name="Riley R."/>
            <person name="LaButti K."/>
            <person name="Andreopoulos B."/>
            <person name="Lipzen A."/>
            <person name="Chen C."/>
            <person name="Yan M."/>
            <person name="Daum C."/>
            <person name="Ng V."/>
            <person name="Clum A."/>
            <person name="Steindorff A."/>
            <person name="Ohm R.A."/>
            <person name="Martin F."/>
            <person name="Silar P."/>
            <person name="Natvig D.O."/>
            <person name="Lalanne C."/>
            <person name="Gautier V."/>
            <person name="Ament-Velasquez S.L."/>
            <person name="Kruys A."/>
            <person name="Hutchinson M.I."/>
            <person name="Powell A.J."/>
            <person name="Barry K."/>
            <person name="Miller A.N."/>
            <person name="Grigoriev I.V."/>
            <person name="Debuchy R."/>
            <person name="Gladieux P."/>
            <person name="Hiltunen Thoren M."/>
            <person name="Johannesson H."/>
        </authorList>
    </citation>
    <scope>NUCLEOTIDE SEQUENCE</scope>
    <source>
        <strain evidence="3">CBS 955.72</strain>
    </source>
</reference>
<evidence type="ECO:0000313" key="4">
    <source>
        <dbReference type="Proteomes" id="UP001275084"/>
    </source>
</evidence>
<name>A0AAJ0H5W3_9PEZI</name>
<sequence length="82" mass="9084">MRMYHRGFWGHASFLSLMVECLCLFVVCSRAFDNRSVFISTGQCKLIRACVFIPRFVPCDTPPSRNPQGSGSTTSLPLIGPA</sequence>